<dbReference type="EMBL" id="UYRT01081699">
    <property type="protein sequence ID" value="VDN24850.1"/>
    <property type="molecule type" value="Genomic_DNA"/>
</dbReference>
<evidence type="ECO:0000256" key="1">
    <source>
        <dbReference type="ARBA" id="ARBA00004141"/>
    </source>
</evidence>
<dbReference type="Proteomes" id="UP000271098">
    <property type="component" value="Unassembled WGS sequence"/>
</dbReference>
<dbReference type="GO" id="GO:0005886">
    <property type="term" value="C:plasma membrane"/>
    <property type="evidence" value="ECO:0007669"/>
    <property type="project" value="TreeGrafter"/>
</dbReference>
<dbReference type="InterPro" id="IPR027469">
    <property type="entry name" value="Cation_efflux_TMD_sf"/>
</dbReference>
<keyword evidence="3" id="KW-0864">Zinc transport</keyword>
<accession>A0A183E1I9</accession>
<dbReference type="Gene3D" id="1.20.1510.10">
    <property type="entry name" value="Cation efflux protein transmembrane domain"/>
    <property type="match status" value="1"/>
</dbReference>
<keyword evidence="8" id="KW-1185">Reference proteome</keyword>
<keyword evidence="4 6" id="KW-1133">Transmembrane helix</keyword>
<name>A0A183E1I9_9BILA</name>
<evidence type="ECO:0000313" key="8">
    <source>
        <dbReference type="Proteomes" id="UP000271098"/>
    </source>
</evidence>
<reference evidence="9" key="1">
    <citation type="submission" date="2016-06" db="UniProtKB">
        <authorList>
            <consortium name="WormBaseParasite"/>
        </authorList>
    </citation>
    <scope>IDENTIFICATION</scope>
</reference>
<organism evidence="9">
    <name type="scientific">Gongylonema pulchrum</name>
    <dbReference type="NCBI Taxonomy" id="637853"/>
    <lineage>
        <taxon>Eukaryota</taxon>
        <taxon>Metazoa</taxon>
        <taxon>Ecdysozoa</taxon>
        <taxon>Nematoda</taxon>
        <taxon>Chromadorea</taxon>
        <taxon>Rhabditida</taxon>
        <taxon>Spirurina</taxon>
        <taxon>Spiruromorpha</taxon>
        <taxon>Spiruroidea</taxon>
        <taxon>Gongylonematidae</taxon>
        <taxon>Gongylonema</taxon>
    </lineage>
</organism>
<keyword evidence="3" id="KW-0862">Zinc</keyword>
<keyword evidence="3" id="KW-0406">Ion transport</keyword>
<dbReference type="OrthoDB" id="9944568at2759"/>
<feature type="transmembrane region" description="Helical" evidence="6">
    <location>
        <begin position="68"/>
        <end position="88"/>
    </location>
</feature>
<evidence type="ECO:0000256" key="5">
    <source>
        <dbReference type="ARBA" id="ARBA00023136"/>
    </source>
</evidence>
<keyword evidence="3" id="KW-0813">Transport</keyword>
<dbReference type="GO" id="GO:0005385">
    <property type="term" value="F:zinc ion transmembrane transporter activity"/>
    <property type="evidence" value="ECO:0007669"/>
    <property type="project" value="TreeGrafter"/>
</dbReference>
<protein>
    <submittedName>
        <fullName evidence="9">DUF4328 domain-containing protein</fullName>
    </submittedName>
</protein>
<evidence type="ECO:0000313" key="9">
    <source>
        <dbReference type="WBParaSite" id="GPUH_0001484901-mRNA-1"/>
    </source>
</evidence>
<dbReference type="WBParaSite" id="GPUH_0001484901-mRNA-1">
    <property type="protein sequence ID" value="GPUH_0001484901-mRNA-1"/>
    <property type="gene ID" value="GPUH_0001484901"/>
</dbReference>
<reference evidence="7 8" key="2">
    <citation type="submission" date="2018-11" db="EMBL/GenBank/DDBJ databases">
        <authorList>
            <consortium name="Pathogen Informatics"/>
        </authorList>
    </citation>
    <scope>NUCLEOTIDE SEQUENCE [LARGE SCALE GENOMIC DNA]</scope>
</reference>
<gene>
    <name evidence="7" type="ORF">GPUH_LOCUS14830</name>
</gene>
<dbReference type="InterPro" id="IPR050681">
    <property type="entry name" value="CDF/SLC30A"/>
</dbReference>
<keyword evidence="5 6" id="KW-0472">Membrane</keyword>
<dbReference type="SUPFAM" id="SSF161111">
    <property type="entry name" value="Cation efflux protein transmembrane domain-like"/>
    <property type="match status" value="1"/>
</dbReference>
<proteinExistence type="predicted"/>
<evidence type="ECO:0000256" key="6">
    <source>
        <dbReference type="SAM" id="Phobius"/>
    </source>
</evidence>
<dbReference type="PANTHER" id="PTHR11562:SF84">
    <property type="entry name" value="LD05335P"/>
    <property type="match status" value="1"/>
</dbReference>
<evidence type="ECO:0000313" key="7">
    <source>
        <dbReference type="EMBL" id="VDN24850.1"/>
    </source>
</evidence>
<evidence type="ECO:0000256" key="2">
    <source>
        <dbReference type="ARBA" id="ARBA00022692"/>
    </source>
</evidence>
<comment type="subcellular location">
    <subcellularLocation>
        <location evidence="1">Membrane</location>
        <topology evidence="1">Multi-pass membrane protein</topology>
    </subcellularLocation>
</comment>
<feature type="transmembrane region" description="Helical" evidence="6">
    <location>
        <begin position="37"/>
        <end position="56"/>
    </location>
</feature>
<sequence>MSRDRSESVVNNMEVINDDTPLYYCDRNNKTENTTSVLMIWVLTALLVYAAIERIINQDFDVDATVMLYTAAISVLFNVIMGLILHFGKTPHSHFGMSHSHQHDSDKTYPVDPEVICRCRFANKDAKEK</sequence>
<evidence type="ECO:0000256" key="4">
    <source>
        <dbReference type="ARBA" id="ARBA00022989"/>
    </source>
</evidence>
<dbReference type="AlphaFoldDB" id="A0A183E1I9"/>
<keyword evidence="2 6" id="KW-0812">Transmembrane</keyword>
<dbReference type="PANTHER" id="PTHR11562">
    <property type="entry name" value="CATION EFFLUX PROTEIN/ ZINC TRANSPORTER"/>
    <property type="match status" value="1"/>
</dbReference>
<evidence type="ECO:0000256" key="3">
    <source>
        <dbReference type="ARBA" id="ARBA00022906"/>
    </source>
</evidence>
<dbReference type="GO" id="GO:0010043">
    <property type="term" value="P:response to zinc ion"/>
    <property type="evidence" value="ECO:0007669"/>
    <property type="project" value="TreeGrafter"/>
</dbReference>